<dbReference type="Proteomes" id="UP000285120">
    <property type="component" value="Unassembled WGS sequence"/>
</dbReference>
<sequence>MMQSMPGLHDIQQAKEDLNELKQKHPALYEQFHHVVSLTRQLQVRYSYLGGLLTGQAAEEDAPAFMKESVLALYMEEVRQLQMRSDFPELSALLKANDHVGCSKLSLMVIGARPEMIQGSTFIK</sequence>
<evidence type="ECO:0000313" key="2">
    <source>
        <dbReference type="Proteomes" id="UP000285120"/>
    </source>
</evidence>
<protein>
    <submittedName>
        <fullName evidence="1">Uncharacterized protein</fullName>
    </submittedName>
</protein>
<dbReference type="RefSeq" id="WP_120194067.1">
    <property type="nucleotide sequence ID" value="NZ_RAPK01000011.1"/>
</dbReference>
<dbReference type="AlphaFoldDB" id="A0A419UWJ4"/>
<reference evidence="1 2" key="1">
    <citation type="submission" date="2018-09" db="EMBL/GenBank/DDBJ databases">
        <title>Genomic Encyclopedia of Archaeal and Bacterial Type Strains, Phase II (KMG-II): from individual species to whole genera.</title>
        <authorList>
            <person name="Goeker M."/>
        </authorList>
    </citation>
    <scope>NUCLEOTIDE SEQUENCE [LARGE SCALE GENOMIC DNA]</scope>
    <source>
        <strain evidence="1 2">DSM 17008</strain>
    </source>
</reference>
<organism evidence="1 2">
    <name type="scientific">Sinobaca qinghaiensis</name>
    <dbReference type="NCBI Taxonomy" id="342944"/>
    <lineage>
        <taxon>Bacteria</taxon>
        <taxon>Bacillati</taxon>
        <taxon>Bacillota</taxon>
        <taxon>Bacilli</taxon>
        <taxon>Bacillales</taxon>
        <taxon>Sporolactobacillaceae</taxon>
        <taxon>Sinobaca</taxon>
    </lineage>
</organism>
<dbReference type="EMBL" id="RAPK01000011">
    <property type="protein sequence ID" value="RKD69500.1"/>
    <property type="molecule type" value="Genomic_DNA"/>
</dbReference>
<evidence type="ECO:0000313" key="1">
    <source>
        <dbReference type="EMBL" id="RKD69500.1"/>
    </source>
</evidence>
<accession>A0A419UWJ4</accession>
<gene>
    <name evidence="1" type="ORF">ATL39_2919</name>
</gene>
<proteinExistence type="predicted"/>
<comment type="caution">
    <text evidence="1">The sequence shown here is derived from an EMBL/GenBank/DDBJ whole genome shotgun (WGS) entry which is preliminary data.</text>
</comment>
<dbReference type="OrthoDB" id="2389720at2"/>
<keyword evidence="2" id="KW-1185">Reference proteome</keyword>
<name>A0A419UWJ4_9BACL</name>